<feature type="compositionally biased region" description="Polar residues" evidence="1">
    <location>
        <begin position="780"/>
        <end position="789"/>
    </location>
</feature>
<reference evidence="3" key="1">
    <citation type="journal article" date="2015" name="PLoS ONE">
        <title>Comprehensive Evaluation of Toxoplasma gondii VEG and Neospora caninum LIV Genomes with Tachyzoite Stage Transcriptome and Proteome Defines Novel Transcript Features.</title>
        <authorList>
            <person name="Ramaprasad A."/>
            <person name="Mourier T."/>
            <person name="Naeem R."/>
            <person name="Malas T.B."/>
            <person name="Moussa E."/>
            <person name="Panigrahi A."/>
            <person name="Vermont S.J."/>
            <person name="Otto T.D."/>
            <person name="Wastling J."/>
            <person name="Pain A."/>
        </authorList>
    </citation>
    <scope>NUCLEOTIDE SEQUENCE</scope>
    <source>
        <strain evidence="3">Liverpool</strain>
    </source>
</reference>
<dbReference type="AlphaFoldDB" id="A0A0F7USP2"/>
<feature type="domain" description="RNA-editing substrate-binding complex 6 protein" evidence="2">
    <location>
        <begin position="350"/>
        <end position="463"/>
    </location>
</feature>
<dbReference type="EMBL" id="LN714487">
    <property type="protein sequence ID" value="CEL71112.1"/>
    <property type="molecule type" value="Genomic_DNA"/>
</dbReference>
<name>A0A0F7USP2_NEOCL</name>
<protein>
    <recommendedName>
        <fullName evidence="2">RNA-editing substrate-binding complex 6 protein domain-containing protein</fullName>
    </recommendedName>
</protein>
<evidence type="ECO:0000313" key="3">
    <source>
        <dbReference type="EMBL" id="CEL71112.1"/>
    </source>
</evidence>
<evidence type="ECO:0000259" key="2">
    <source>
        <dbReference type="Pfam" id="PF26188"/>
    </source>
</evidence>
<feature type="compositionally biased region" description="Basic and acidic residues" evidence="1">
    <location>
        <begin position="806"/>
        <end position="830"/>
    </location>
</feature>
<feature type="region of interest" description="Disordered" evidence="1">
    <location>
        <begin position="701"/>
        <end position="871"/>
    </location>
</feature>
<dbReference type="Pfam" id="PF26188">
    <property type="entry name" value="RESC6"/>
    <property type="match status" value="1"/>
</dbReference>
<proteinExistence type="predicted"/>
<evidence type="ECO:0000256" key="1">
    <source>
        <dbReference type="SAM" id="MobiDB-lite"/>
    </source>
</evidence>
<feature type="compositionally biased region" description="Basic and acidic residues" evidence="1">
    <location>
        <begin position="723"/>
        <end position="743"/>
    </location>
</feature>
<gene>
    <name evidence="3" type="ORF">BN1204_067760</name>
</gene>
<feature type="compositionally biased region" description="Basic residues" evidence="1">
    <location>
        <begin position="852"/>
        <end position="864"/>
    </location>
</feature>
<sequence length="871" mass="94107">MAPSPACHRGVLSGCDSSSVVSLGSQARARLSDCCLHFSSTKKRPHLRRPASSSLPGPRPLHSSTAYSRPSSIASLTALRPPSCSSSLSSSLSPSLCAPVSHSLLTSVSVSAQLDEPVSCVSCHSVHSPPSSSGRLSPASRGGRPPCSSDQASSSRASSLPVSRVLRHDARCAPPGSSWPASSVRVLSSVLSSVSTSRRLFPPLSPLTPDPDFASHAPSVTTFPPSREFLAVASFPFSSFPSPSRPSSCAALVASLPSLRPEQLAPAARKLLNEGILDPQIWKQLSQRTIDICDEMNVEQIALLLRVYALRKLQDFNLFSHLSARLIALAQASSPDADGDVHHAAAPLSSFRGVDLTNILVACGRLLFSDRQLHSLLSKQLMQVVSQLRPKDLVNIAHAYAKLRIADEEFFRLVARALPPYVYDLTPIALANVCTSFASVGLYEEKLFDAVTAEAERRITEFGGCELLSLLLGLSKMQAALPPHKKRRDGRCLSAILRALRGRMGPFGFVQNLQVLESLVLLGHYDSLFIHTKVLPALLARRPTPPGGPSALATPHGSAADAAAAATADSVLGLYLRVLCCLYRLPNLSQTGIQLLQEVAEQLPRCFQRTQIAGMAAALHLLHKLDCLDYDCFSKADAILLADRVATLRQLRFANILQLRDAFRALGDEEHWGEVLKFLDGVVHETETLLTEARGVDDAHERDDVAAVRGANKGGGSTALQRDSPRDQTYFHHEDHDERDSRTGCRLGAGAQESDRARKGEGGSEQDLHGREVASGGSDGTHNTRQFRGSTREATPDFAQVSDSESESHSQLESRAADARQSVPRREAVVHAHQYSPDGEYTSRPVTLDKHIRTKRVRATRRVHAPAEEVE</sequence>
<feature type="compositionally biased region" description="Basic and acidic residues" evidence="1">
    <location>
        <begin position="753"/>
        <end position="772"/>
    </location>
</feature>
<accession>A0A0F7USP2</accession>
<feature type="region of interest" description="Disordered" evidence="1">
    <location>
        <begin position="124"/>
        <end position="162"/>
    </location>
</feature>
<feature type="region of interest" description="Disordered" evidence="1">
    <location>
        <begin position="45"/>
        <end position="67"/>
    </location>
</feature>
<organism evidence="3">
    <name type="scientific">Neospora caninum (strain Liverpool)</name>
    <dbReference type="NCBI Taxonomy" id="572307"/>
    <lineage>
        <taxon>Eukaryota</taxon>
        <taxon>Sar</taxon>
        <taxon>Alveolata</taxon>
        <taxon>Apicomplexa</taxon>
        <taxon>Conoidasida</taxon>
        <taxon>Coccidia</taxon>
        <taxon>Eucoccidiorida</taxon>
        <taxon>Eimeriorina</taxon>
        <taxon>Sarcocystidae</taxon>
        <taxon>Neospora</taxon>
    </lineage>
</organism>
<dbReference type="InterPro" id="IPR058917">
    <property type="entry name" value="RESC6_dom"/>
</dbReference>